<dbReference type="Gene3D" id="1.20.1640.10">
    <property type="entry name" value="Multidrug efflux transporter AcrB transmembrane domain"/>
    <property type="match status" value="2"/>
</dbReference>
<keyword evidence="1" id="KW-0812">Transmembrane</keyword>
<feature type="transmembrane region" description="Helical" evidence="1">
    <location>
        <begin position="334"/>
        <end position="353"/>
    </location>
</feature>
<dbReference type="Gene3D" id="3.30.70.1320">
    <property type="entry name" value="Multidrug efflux transporter AcrB pore domain like"/>
    <property type="match status" value="1"/>
</dbReference>
<feature type="transmembrane region" description="Helical" evidence="1">
    <location>
        <begin position="886"/>
        <end position="906"/>
    </location>
</feature>
<sequence length="1034" mass="114145">MSRQSKLIGYFVHHRVAANLLMLFIVCMGLLSYQGIQRQTFPVSDNNKIIVTATELGASAREIEENILLKIEQALKPQPGIKRLTSQATPSRGRVEIELEHGQSLALRLDEIKMKLDAIATFPVAMEPLQIVERAQRQRALSVVLSGPDDPLELRKLGNELKAELLQLKGISHVDLSAIPDYEVAIELSPLKLREYNLSLSDVVSAIQAHADNLSAGQIKTARGNIYLRLAQRGYQGSALASTPIIRGLLGETVQLRDIATIKDGFSETLDAGRFNGEQAVYIMVLAAKEQSLTDVVAKVKAYVEYKRQALPEHINIYEFVDVTFYLQGRLNMMLENLAQGAILVFIVLAVFLRTRLAVWVMLGLPVSMLGAFWLMPLLGITMNLVSLFAFIMVLGIVVDDAIVIGESVCEQVESQGHSPEQVIQGAQKVAMPATFGVLTTIAVFMPFMFSSGPNSGQFIAIAGVCILCLFFSLIESKLILPAHLAATRLPAKPNNHWRNRFNSGLQKRLNTHYAPLLKHCIHYRYAVIAGFFSLLALAICLPVSGLLRFTPVPKVPHDYPSINIQMDHNVSEAQTLAAVEQIETLINQVEQDIQLQTGKPMMDAMYTRIDHLTEAEVVVPLVPEAQRPFDTFELARRWQAHLPDIPGVKKLTIESDVIDIAEKSDLEYRLFASDADTLYQASQAMIDKLNRIAGVHSVYSSLNSAQTEYQIQLKPLAHQLNLSAREITRQVGARFYGLELQRVMREGQEVMFKVRGDQSDRQQISALAHTLITLPNGEQVFFGDVARTVEVPGFASISREQGYQVATISADVDEQHTSLAQVTEYIESQLLNELTAAHPGLTTQPGVALQAQRQEQSQVLIFAVVGLLVVYCLLALPLQSYLQPVLVMSVIPFSVVGALWGHYLLGYSLSMMSVFGIVAAAGVVINDSLVMTDVINRHRAAGLDIKASVIRAGIGRFRAILLTSLTTFLGLVPIMFESSLQAQFVIPTAISLSFSVLFATGVTLLMVPCLYVMLEDLKRLLSTKIVPLKLLRS</sequence>
<dbReference type="PRINTS" id="PR00702">
    <property type="entry name" value="ACRIFLAVINRP"/>
</dbReference>
<comment type="caution">
    <text evidence="2">The sequence shown here is derived from an EMBL/GenBank/DDBJ whole genome shotgun (WGS) entry which is preliminary data.</text>
</comment>
<dbReference type="InterPro" id="IPR027463">
    <property type="entry name" value="AcrB_DN_DC_subdom"/>
</dbReference>
<dbReference type="PANTHER" id="PTHR32063">
    <property type="match status" value="1"/>
</dbReference>
<dbReference type="OrthoDB" id="5287122at2"/>
<feature type="transmembrane region" description="Helical" evidence="1">
    <location>
        <begin position="912"/>
        <end position="937"/>
    </location>
</feature>
<feature type="transmembrane region" description="Helical" evidence="1">
    <location>
        <begin position="456"/>
        <end position="475"/>
    </location>
</feature>
<dbReference type="Proteomes" id="UP000033452">
    <property type="component" value="Unassembled WGS sequence"/>
</dbReference>
<dbReference type="Gene3D" id="3.30.70.1440">
    <property type="entry name" value="Multidrug efflux transporter AcrB pore domain"/>
    <property type="match status" value="1"/>
</dbReference>
<dbReference type="SUPFAM" id="SSF82693">
    <property type="entry name" value="Multidrug efflux transporter AcrB pore domain, PN1, PN2, PC1 and PC2 subdomains"/>
    <property type="match status" value="2"/>
</dbReference>
<gene>
    <name evidence="2" type="ORF">TW77_20365</name>
</gene>
<dbReference type="GO" id="GO:0005886">
    <property type="term" value="C:plasma membrane"/>
    <property type="evidence" value="ECO:0007669"/>
    <property type="project" value="TreeGrafter"/>
</dbReference>
<dbReference type="Gene3D" id="3.30.2090.10">
    <property type="entry name" value="Multidrug efflux transporter AcrB TolC docking domain, DN and DC subdomains"/>
    <property type="match status" value="2"/>
</dbReference>
<reference evidence="2 3" key="1">
    <citation type="journal article" date="2015" name="BMC Genomics">
        <title>Genome mining reveals unlocked bioactive potential of marine Gram-negative bacteria.</title>
        <authorList>
            <person name="Machado H."/>
            <person name="Sonnenschein E.C."/>
            <person name="Melchiorsen J."/>
            <person name="Gram L."/>
        </authorList>
    </citation>
    <scope>NUCLEOTIDE SEQUENCE [LARGE SCALE GENOMIC DNA]</scope>
    <source>
        <strain evidence="2 3">S2471</strain>
    </source>
</reference>
<dbReference type="AlphaFoldDB" id="A0A0F4QFJ4"/>
<accession>A0A0F4QFJ4</accession>
<dbReference type="SUPFAM" id="SSF82866">
    <property type="entry name" value="Multidrug efflux transporter AcrB transmembrane domain"/>
    <property type="match status" value="2"/>
</dbReference>
<keyword evidence="1" id="KW-0472">Membrane</keyword>
<evidence type="ECO:0000256" key="1">
    <source>
        <dbReference type="SAM" id="Phobius"/>
    </source>
</evidence>
<dbReference type="RefSeq" id="WP_046006812.1">
    <property type="nucleotide sequence ID" value="NZ_JXYA01000056.1"/>
</dbReference>
<feature type="transmembrane region" description="Helical" evidence="1">
    <location>
        <begin position="12"/>
        <end position="33"/>
    </location>
</feature>
<dbReference type="GO" id="GO:0042910">
    <property type="term" value="F:xenobiotic transmembrane transporter activity"/>
    <property type="evidence" value="ECO:0007669"/>
    <property type="project" value="TreeGrafter"/>
</dbReference>
<feature type="transmembrane region" description="Helical" evidence="1">
    <location>
        <begin position="430"/>
        <end position="450"/>
    </location>
</feature>
<feature type="transmembrane region" description="Helical" evidence="1">
    <location>
        <begin position="860"/>
        <end position="879"/>
    </location>
</feature>
<evidence type="ECO:0000313" key="2">
    <source>
        <dbReference type="EMBL" id="KJZ06074.1"/>
    </source>
</evidence>
<feature type="transmembrane region" description="Helical" evidence="1">
    <location>
        <begin position="958"/>
        <end position="977"/>
    </location>
</feature>
<evidence type="ECO:0000313" key="3">
    <source>
        <dbReference type="Proteomes" id="UP000033452"/>
    </source>
</evidence>
<feature type="transmembrane region" description="Helical" evidence="1">
    <location>
        <begin position="989"/>
        <end position="1015"/>
    </location>
</feature>
<name>A0A0F4QFJ4_9GAMM</name>
<dbReference type="Pfam" id="PF00873">
    <property type="entry name" value="ACR_tran"/>
    <property type="match status" value="1"/>
</dbReference>
<dbReference type="Gene3D" id="3.30.70.1430">
    <property type="entry name" value="Multidrug efflux transporter AcrB pore domain"/>
    <property type="match status" value="2"/>
</dbReference>
<dbReference type="EMBL" id="JXYA01000056">
    <property type="protein sequence ID" value="KJZ06074.1"/>
    <property type="molecule type" value="Genomic_DNA"/>
</dbReference>
<dbReference type="PANTHER" id="PTHR32063:SF33">
    <property type="entry name" value="RND SUPERFAMILY EFFLUX PUMP PERMEASE COMPONENT"/>
    <property type="match status" value="1"/>
</dbReference>
<dbReference type="SUPFAM" id="SSF82714">
    <property type="entry name" value="Multidrug efflux transporter AcrB TolC docking domain, DN and DC subdomains"/>
    <property type="match status" value="2"/>
</dbReference>
<proteinExistence type="predicted"/>
<protein>
    <submittedName>
        <fullName evidence="2">Acriflavin resistance protein</fullName>
    </submittedName>
</protein>
<keyword evidence="3" id="KW-1185">Reference proteome</keyword>
<feature type="transmembrane region" description="Helical" evidence="1">
    <location>
        <begin position="526"/>
        <end position="548"/>
    </location>
</feature>
<dbReference type="InterPro" id="IPR001036">
    <property type="entry name" value="Acrflvin-R"/>
</dbReference>
<dbReference type="PATRIC" id="fig|43658.5.peg.4302"/>
<organism evidence="2 3">
    <name type="scientific">Pseudoalteromonas rubra</name>
    <dbReference type="NCBI Taxonomy" id="43658"/>
    <lineage>
        <taxon>Bacteria</taxon>
        <taxon>Pseudomonadati</taxon>
        <taxon>Pseudomonadota</taxon>
        <taxon>Gammaproteobacteria</taxon>
        <taxon>Alteromonadales</taxon>
        <taxon>Pseudoalteromonadaceae</taxon>
        <taxon>Pseudoalteromonas</taxon>
    </lineage>
</organism>
<keyword evidence="1" id="KW-1133">Transmembrane helix</keyword>